<protein>
    <submittedName>
        <fullName evidence="1">Sugar kinase</fullName>
    </submittedName>
</protein>
<keyword evidence="1" id="KW-0418">Kinase</keyword>
<sequence length="311" mass="34295">MSGQRGRIVLVTRRTRLDELVARFNTLEQARFYVEHLGADFADYAREHAHYETATRDAETILADFGRVQRLDRAFLPNFIFPPDALIVVVGQDGLIANTLKYLTGQPVIGVNPDPARWDGVLVPFGVKDLRRITSAALKNKRTLRTVTMAHVCLSDGQELYAVNDLFVGPRTHVSARYGIQLGDRMENQSSSGIIVSTGLGSTGWLRSLLAGAGGIAGGLPEGELQVLREKGAAWDSNHLYFTVREPFPARSSQASLVFGRVTRESPLRIVSQMPDYGVIFSDGVEKDFLQFNSGMEAVIQLADRVGYLVE</sequence>
<dbReference type="InterPro" id="IPR017437">
    <property type="entry name" value="ATP-NAD_kinase_PpnK-typ_C"/>
</dbReference>
<comment type="caution">
    <text evidence="1">The sequence shown here is derived from an EMBL/GenBank/DDBJ whole genome shotgun (WGS) entry which is preliminary data.</text>
</comment>
<dbReference type="GO" id="GO:0003951">
    <property type="term" value="F:NAD+ kinase activity"/>
    <property type="evidence" value="ECO:0007669"/>
    <property type="project" value="InterPro"/>
</dbReference>
<dbReference type="Proteomes" id="UP000093111">
    <property type="component" value="Unassembled WGS sequence"/>
</dbReference>
<accession>A0A1C7NSP5</accession>
<dbReference type="PATRIC" id="fig|1612624.7.peg.3973"/>
<proteinExistence type="predicted"/>
<dbReference type="Gene3D" id="2.60.200.30">
    <property type="entry name" value="Probable inorganic polyphosphate/atp-NAD kinase, domain 2"/>
    <property type="match status" value="1"/>
</dbReference>
<dbReference type="Gene3D" id="3.40.50.10330">
    <property type="entry name" value="Probable inorganic polyphosphate/atp-NAD kinase, domain 1"/>
    <property type="match status" value="1"/>
</dbReference>
<evidence type="ECO:0000313" key="2">
    <source>
        <dbReference type="Proteomes" id="UP000093111"/>
    </source>
</evidence>
<reference evidence="1 2" key="1">
    <citation type="journal article" date="2016" name="Syst. Appl. Microbiol.">
        <title>Pararhizobium polonicum sp. nov. isolated from tumors on stone fruit rootstocks.</title>
        <authorList>
            <person name="Pulawska J."/>
            <person name="Kuzmanovic N."/>
            <person name="Willems A."/>
            <person name="Pothier J.F."/>
        </authorList>
    </citation>
    <scope>NUCLEOTIDE SEQUENCE [LARGE SCALE GENOMIC DNA]</scope>
    <source>
        <strain evidence="1 2">F5.1</strain>
    </source>
</reference>
<gene>
    <name evidence="1" type="ORF">ADU59_28950</name>
</gene>
<keyword evidence="1" id="KW-0808">Transferase</keyword>
<keyword evidence="2" id="KW-1185">Reference proteome</keyword>
<dbReference type="AlphaFoldDB" id="A0A1C7NSP5"/>
<dbReference type="GO" id="GO:0019674">
    <property type="term" value="P:NAD+ metabolic process"/>
    <property type="evidence" value="ECO:0007669"/>
    <property type="project" value="InterPro"/>
</dbReference>
<dbReference type="OrthoDB" id="1889537at2"/>
<name>A0A1C7NSP5_9HYPH</name>
<dbReference type="SUPFAM" id="SSF111331">
    <property type="entry name" value="NAD kinase/diacylglycerol kinase-like"/>
    <property type="match status" value="1"/>
</dbReference>
<evidence type="ECO:0000313" key="1">
    <source>
        <dbReference type="EMBL" id="OBZ92022.1"/>
    </source>
</evidence>
<dbReference type="InterPro" id="IPR016064">
    <property type="entry name" value="NAD/diacylglycerol_kinase_sf"/>
</dbReference>
<dbReference type="STRING" id="1612624.ADU59_28950"/>
<organism evidence="1 2">
    <name type="scientific">Pararhizobium polonicum</name>
    <dbReference type="NCBI Taxonomy" id="1612624"/>
    <lineage>
        <taxon>Bacteria</taxon>
        <taxon>Pseudomonadati</taxon>
        <taxon>Pseudomonadota</taxon>
        <taxon>Alphaproteobacteria</taxon>
        <taxon>Hyphomicrobiales</taxon>
        <taxon>Rhizobiaceae</taxon>
        <taxon>Rhizobium/Agrobacterium group</taxon>
        <taxon>Pararhizobium</taxon>
    </lineage>
</organism>
<dbReference type="EMBL" id="LGLV01000026">
    <property type="protein sequence ID" value="OBZ92022.1"/>
    <property type="molecule type" value="Genomic_DNA"/>
</dbReference>
<dbReference type="InterPro" id="IPR017438">
    <property type="entry name" value="ATP-NAD_kinase_N"/>
</dbReference>
<dbReference type="RefSeq" id="WP_068959255.1">
    <property type="nucleotide sequence ID" value="NZ_LGLV01000026.1"/>
</dbReference>